<dbReference type="AlphaFoldDB" id="A0A0C4E0T6"/>
<reference evidence="2" key="3">
    <citation type="submission" date="2011-03" db="EMBL/GenBank/DDBJ databases">
        <title>Annotation of Magnaporthe poae ATCC 64411.</title>
        <authorList>
            <person name="Ma L.-J."/>
            <person name="Dead R."/>
            <person name="Young S.K."/>
            <person name="Zeng Q."/>
            <person name="Gargeya S."/>
            <person name="Fitzgerald M."/>
            <person name="Haas B."/>
            <person name="Abouelleil A."/>
            <person name="Alvarado L."/>
            <person name="Arachchi H.M."/>
            <person name="Berlin A."/>
            <person name="Brown A."/>
            <person name="Chapman S.B."/>
            <person name="Chen Z."/>
            <person name="Dunbar C."/>
            <person name="Freedman E."/>
            <person name="Gearin G."/>
            <person name="Gellesch M."/>
            <person name="Goldberg J."/>
            <person name="Griggs A."/>
            <person name="Gujja S."/>
            <person name="Heiman D."/>
            <person name="Howarth C."/>
            <person name="Larson L."/>
            <person name="Lui A."/>
            <person name="MacDonald P.J.P."/>
            <person name="Mehta T."/>
            <person name="Montmayeur A."/>
            <person name="Murphy C."/>
            <person name="Neiman D."/>
            <person name="Pearson M."/>
            <person name="Priest M."/>
            <person name="Roberts A."/>
            <person name="Saif S."/>
            <person name="Shea T."/>
            <person name="Shenoy N."/>
            <person name="Sisk P."/>
            <person name="Stolte C."/>
            <person name="Sykes S."/>
            <person name="Yandava C."/>
            <person name="Wortman J."/>
            <person name="Nusbaum C."/>
            <person name="Birren B."/>
        </authorList>
    </citation>
    <scope>NUCLEOTIDE SEQUENCE</scope>
    <source>
        <strain evidence="2">ATCC 64411</strain>
    </source>
</reference>
<evidence type="ECO:0000259" key="1">
    <source>
        <dbReference type="Pfam" id="PF00135"/>
    </source>
</evidence>
<name>A0A0C4E0T6_MAGP6</name>
<accession>A0A0C4E0T6</accession>
<dbReference type="Proteomes" id="UP000011715">
    <property type="component" value="Unassembled WGS sequence"/>
</dbReference>
<dbReference type="InterPro" id="IPR050309">
    <property type="entry name" value="Type-B_Carboxylest/Lipase"/>
</dbReference>
<reference evidence="4" key="2">
    <citation type="submission" date="2010-05" db="EMBL/GenBank/DDBJ databases">
        <title>The genome sequence of Magnaporthe poae strain ATCC 64411.</title>
        <authorList>
            <person name="Ma L.-J."/>
            <person name="Dead R."/>
            <person name="Young S."/>
            <person name="Zeng Q."/>
            <person name="Koehrsen M."/>
            <person name="Alvarado L."/>
            <person name="Berlin A."/>
            <person name="Chapman S.B."/>
            <person name="Chen Z."/>
            <person name="Freedman E."/>
            <person name="Gellesch M."/>
            <person name="Goldberg J."/>
            <person name="Griggs A."/>
            <person name="Gujja S."/>
            <person name="Heilman E.R."/>
            <person name="Heiman D."/>
            <person name="Hepburn T."/>
            <person name="Howarth C."/>
            <person name="Jen D."/>
            <person name="Larson L."/>
            <person name="Mehta T."/>
            <person name="Neiman D."/>
            <person name="Pearson M."/>
            <person name="Roberts A."/>
            <person name="Saif S."/>
            <person name="Shea T."/>
            <person name="Shenoy N."/>
            <person name="Sisk P."/>
            <person name="Stolte C."/>
            <person name="Sykes S."/>
            <person name="Walk T."/>
            <person name="White J."/>
            <person name="Yandava C."/>
            <person name="Haas B."/>
            <person name="Nusbaum C."/>
            <person name="Birren B."/>
        </authorList>
    </citation>
    <scope>NUCLEOTIDE SEQUENCE [LARGE SCALE GENOMIC DNA]</scope>
    <source>
        <strain evidence="4">ATCC 64411 / 73-15</strain>
    </source>
</reference>
<dbReference type="Pfam" id="PF00135">
    <property type="entry name" value="COesterase"/>
    <property type="match status" value="1"/>
</dbReference>
<reference evidence="2" key="1">
    <citation type="submission" date="2010-05" db="EMBL/GenBank/DDBJ databases">
        <title>The Genome Sequence of Magnaporthe poae strain ATCC 64411.</title>
        <authorList>
            <consortium name="The Broad Institute Genome Sequencing Platform"/>
            <consortium name="Broad Institute Genome Sequencing Center for Infectious Disease"/>
            <person name="Ma L.-J."/>
            <person name="Dead R."/>
            <person name="Young S."/>
            <person name="Zeng Q."/>
            <person name="Koehrsen M."/>
            <person name="Alvarado L."/>
            <person name="Berlin A."/>
            <person name="Chapman S.B."/>
            <person name="Chen Z."/>
            <person name="Freedman E."/>
            <person name="Gellesch M."/>
            <person name="Goldberg J."/>
            <person name="Griggs A."/>
            <person name="Gujja S."/>
            <person name="Heilman E.R."/>
            <person name="Heiman D."/>
            <person name="Hepburn T."/>
            <person name="Howarth C."/>
            <person name="Jen D."/>
            <person name="Larson L."/>
            <person name="Mehta T."/>
            <person name="Neiman D."/>
            <person name="Pearson M."/>
            <person name="Roberts A."/>
            <person name="Saif S."/>
            <person name="Shea T."/>
            <person name="Shenoy N."/>
            <person name="Sisk P."/>
            <person name="Stolte C."/>
            <person name="Sykes S."/>
            <person name="Walk T."/>
            <person name="White J."/>
            <person name="Yandava C."/>
            <person name="Haas B."/>
            <person name="Nusbaum C."/>
            <person name="Birren B."/>
        </authorList>
    </citation>
    <scope>NUCLEOTIDE SEQUENCE</scope>
    <source>
        <strain evidence="2">ATCC 64411</strain>
    </source>
</reference>
<evidence type="ECO:0000313" key="4">
    <source>
        <dbReference type="Proteomes" id="UP000011715"/>
    </source>
</evidence>
<dbReference type="Gene3D" id="3.40.50.1820">
    <property type="entry name" value="alpha/beta hydrolase"/>
    <property type="match status" value="1"/>
</dbReference>
<sequence>MLSYSTAALSYMPRPDGKVLPASPDILLATGRYAAVPMINGDQEDEGTLFGLFTTNITSTDRLVSYLSDVMFHNAPRATVEALVATYDPLLTEGSPFRTGVFNEIYPGFKRVAAILGDLVFTLTRRAFLDMANTVNPSVPSWSYLSSYNHGFPVLGTFHASDLLQVFYGILPNYASRATMVYYTNFIYNMDPNKGVTGYMEWPRWSKDRQLMNFFAQDAKLIKDDFRDKSATIMKNNVGSFYV</sequence>
<protein>
    <submittedName>
        <fullName evidence="2">Lipase 4</fullName>
    </submittedName>
</protein>
<dbReference type="EnsemblFungi" id="MAPG_05971T0">
    <property type="protein sequence ID" value="MAPG_05971T0"/>
    <property type="gene ID" value="MAPG_05971"/>
</dbReference>
<evidence type="ECO:0000313" key="2">
    <source>
        <dbReference type="EMBL" id="KLU86965.1"/>
    </source>
</evidence>
<dbReference type="OrthoDB" id="408631at2759"/>
<gene>
    <name evidence="2" type="ORF">MAPG_05971</name>
</gene>
<evidence type="ECO:0000313" key="3">
    <source>
        <dbReference type="EnsemblFungi" id="MAPG_05971T0"/>
    </source>
</evidence>
<dbReference type="eggNOG" id="KOG4389">
    <property type="taxonomic scope" value="Eukaryota"/>
</dbReference>
<organism evidence="3 4">
    <name type="scientific">Magnaporthiopsis poae (strain ATCC 64411 / 73-15)</name>
    <name type="common">Kentucky bluegrass fungus</name>
    <name type="synonym">Magnaporthe poae</name>
    <dbReference type="NCBI Taxonomy" id="644358"/>
    <lineage>
        <taxon>Eukaryota</taxon>
        <taxon>Fungi</taxon>
        <taxon>Dikarya</taxon>
        <taxon>Ascomycota</taxon>
        <taxon>Pezizomycotina</taxon>
        <taxon>Sordariomycetes</taxon>
        <taxon>Sordariomycetidae</taxon>
        <taxon>Magnaporthales</taxon>
        <taxon>Magnaporthaceae</taxon>
        <taxon>Magnaporthiopsis</taxon>
    </lineage>
</organism>
<dbReference type="PANTHER" id="PTHR11559">
    <property type="entry name" value="CARBOXYLESTERASE"/>
    <property type="match status" value="1"/>
</dbReference>
<dbReference type="InterPro" id="IPR029058">
    <property type="entry name" value="AB_hydrolase_fold"/>
</dbReference>
<feature type="domain" description="Carboxylesterase type B" evidence="1">
    <location>
        <begin position="7"/>
        <end position="216"/>
    </location>
</feature>
<dbReference type="VEuPathDB" id="FungiDB:MAPG_05971"/>
<proteinExistence type="predicted"/>
<dbReference type="STRING" id="644358.A0A0C4E0T6"/>
<reference evidence="3" key="5">
    <citation type="submission" date="2015-06" db="UniProtKB">
        <authorList>
            <consortium name="EnsemblFungi"/>
        </authorList>
    </citation>
    <scope>IDENTIFICATION</scope>
    <source>
        <strain evidence="3">ATCC 64411</strain>
    </source>
</reference>
<keyword evidence="4" id="KW-1185">Reference proteome</keyword>
<dbReference type="EMBL" id="ADBL01001429">
    <property type="status" value="NOT_ANNOTATED_CDS"/>
    <property type="molecule type" value="Genomic_DNA"/>
</dbReference>
<dbReference type="InterPro" id="IPR002018">
    <property type="entry name" value="CarbesteraseB"/>
</dbReference>
<reference evidence="3" key="4">
    <citation type="journal article" date="2015" name="G3 (Bethesda)">
        <title>Genome sequences of three phytopathogenic species of the Magnaporthaceae family of fungi.</title>
        <authorList>
            <person name="Okagaki L.H."/>
            <person name="Nunes C.C."/>
            <person name="Sailsbery J."/>
            <person name="Clay B."/>
            <person name="Brown D."/>
            <person name="John T."/>
            <person name="Oh Y."/>
            <person name="Young N."/>
            <person name="Fitzgerald M."/>
            <person name="Haas B.J."/>
            <person name="Zeng Q."/>
            <person name="Young S."/>
            <person name="Adiconis X."/>
            <person name="Fan L."/>
            <person name="Levin J.Z."/>
            <person name="Mitchell T.K."/>
            <person name="Okubara P.A."/>
            <person name="Farman M.L."/>
            <person name="Kohn L.M."/>
            <person name="Birren B."/>
            <person name="Ma L.-J."/>
            <person name="Dean R.A."/>
        </authorList>
    </citation>
    <scope>NUCLEOTIDE SEQUENCE</scope>
    <source>
        <strain evidence="3">ATCC 64411 / 73-15</strain>
    </source>
</reference>
<dbReference type="SUPFAM" id="SSF53474">
    <property type="entry name" value="alpha/beta-Hydrolases"/>
    <property type="match status" value="1"/>
</dbReference>
<dbReference type="EMBL" id="GL876970">
    <property type="protein sequence ID" value="KLU86965.1"/>
    <property type="molecule type" value="Genomic_DNA"/>
</dbReference>